<evidence type="ECO:0000259" key="2">
    <source>
        <dbReference type="Pfam" id="PF03435"/>
    </source>
</evidence>
<dbReference type="EMBL" id="MHLO01000032">
    <property type="protein sequence ID" value="OGZ11556.1"/>
    <property type="molecule type" value="Genomic_DNA"/>
</dbReference>
<dbReference type="InterPro" id="IPR051168">
    <property type="entry name" value="AASS"/>
</dbReference>
<dbReference type="STRING" id="1798664.A3C93_00955"/>
<name>A0A1G2DD92_9BACT</name>
<evidence type="ECO:0000256" key="1">
    <source>
        <dbReference type="ARBA" id="ARBA00023002"/>
    </source>
</evidence>
<evidence type="ECO:0000313" key="5">
    <source>
        <dbReference type="Proteomes" id="UP000178636"/>
    </source>
</evidence>
<comment type="caution">
    <text evidence="4">The sequence shown here is derived from an EMBL/GenBank/DDBJ whole genome shotgun (WGS) entry which is preliminary data.</text>
</comment>
<dbReference type="Gene3D" id="3.40.50.720">
    <property type="entry name" value="NAD(P)-binding Rossmann-like Domain"/>
    <property type="match status" value="1"/>
</dbReference>
<dbReference type="PANTHER" id="PTHR11133">
    <property type="entry name" value="SACCHAROPINE DEHYDROGENASE"/>
    <property type="match status" value="1"/>
</dbReference>
<dbReference type="InterPro" id="IPR032095">
    <property type="entry name" value="Sacchrp_dh-like_C"/>
</dbReference>
<feature type="domain" description="Saccharopine dehydrogenase NADP binding" evidence="2">
    <location>
        <begin position="8"/>
        <end position="124"/>
    </location>
</feature>
<dbReference type="Pfam" id="PF03435">
    <property type="entry name" value="Sacchrp_dh_NADP"/>
    <property type="match status" value="1"/>
</dbReference>
<dbReference type="AlphaFoldDB" id="A0A1G2DD92"/>
<organism evidence="4 5">
    <name type="scientific">Candidatus Lloydbacteria bacterium RIFCSPHIGHO2_02_FULL_54_17</name>
    <dbReference type="NCBI Taxonomy" id="1798664"/>
    <lineage>
        <taxon>Bacteria</taxon>
        <taxon>Candidatus Lloydiibacteriota</taxon>
    </lineage>
</organism>
<protein>
    <recommendedName>
        <fullName evidence="6">Saccharopine dehydrogenase</fullName>
    </recommendedName>
</protein>
<keyword evidence="1" id="KW-0560">Oxidoreductase</keyword>
<dbReference type="SUPFAM" id="SSF55347">
    <property type="entry name" value="Glyceraldehyde-3-phosphate dehydrogenase-like, C-terminal domain"/>
    <property type="match status" value="1"/>
</dbReference>
<accession>A0A1G2DD92</accession>
<evidence type="ECO:0000259" key="3">
    <source>
        <dbReference type="Pfam" id="PF16653"/>
    </source>
</evidence>
<dbReference type="SUPFAM" id="SSF51735">
    <property type="entry name" value="NAD(P)-binding Rossmann-fold domains"/>
    <property type="match status" value="1"/>
</dbReference>
<dbReference type="InterPro" id="IPR005097">
    <property type="entry name" value="Sacchrp_dh_NADP-bd"/>
</dbReference>
<dbReference type="Proteomes" id="UP000178636">
    <property type="component" value="Unassembled WGS sequence"/>
</dbReference>
<evidence type="ECO:0000313" key="4">
    <source>
        <dbReference type="EMBL" id="OGZ11556.1"/>
    </source>
</evidence>
<reference evidence="4 5" key="1">
    <citation type="journal article" date="2016" name="Nat. Commun.">
        <title>Thousands of microbial genomes shed light on interconnected biogeochemical processes in an aquifer system.</title>
        <authorList>
            <person name="Anantharaman K."/>
            <person name="Brown C.T."/>
            <person name="Hug L.A."/>
            <person name="Sharon I."/>
            <person name="Castelle C.J."/>
            <person name="Probst A.J."/>
            <person name="Thomas B.C."/>
            <person name="Singh A."/>
            <person name="Wilkins M.J."/>
            <person name="Karaoz U."/>
            <person name="Brodie E.L."/>
            <person name="Williams K.H."/>
            <person name="Hubbard S.S."/>
            <person name="Banfield J.F."/>
        </authorList>
    </citation>
    <scope>NUCLEOTIDE SEQUENCE [LARGE SCALE GENOMIC DNA]</scope>
</reference>
<sequence length="381" mass="41383">MKERRYAVFGAGRQGRAAAYDLARFGNASEVLIADRDPYAAGSAEVEVNDLLGKKVVRSLRIDVADSMEMRRVLWGIDGFVGAMHYALNHALTKTAIENGCHMVDLGGNTGVVLKQHELHRQAASVCVSIIPDCGMAPGFDVNLACHVLGQFARPEKLTIYCGGIPQRPKPPLGYHFPFALSGLVNECSGYADIINDGEVTQMSTLFSFEEIALPEIGLLEATHTSGGLSTAPWTLQAKYPTLRTLEYKTLRYPGHWKILRDLTKEGRLADGLKEFESKERASPHDPEDIGIVSVHGHGLTKDGKALTVIAEVVDRYDAVTGFTAMQRLTGFHASIALIAATERLTVGGVHAVESLDPKMVVDEFAKRGITVDETHAVCSK</sequence>
<dbReference type="Pfam" id="PF16653">
    <property type="entry name" value="Sacchrp_dh_C"/>
    <property type="match status" value="1"/>
</dbReference>
<gene>
    <name evidence="4" type="ORF">A3C93_00955</name>
</gene>
<dbReference type="Gene3D" id="3.30.360.10">
    <property type="entry name" value="Dihydrodipicolinate Reductase, domain 2"/>
    <property type="match status" value="1"/>
</dbReference>
<evidence type="ECO:0008006" key="6">
    <source>
        <dbReference type="Google" id="ProtNLM"/>
    </source>
</evidence>
<feature type="domain" description="Saccharopine dehydrogenase-like C-terminal" evidence="3">
    <location>
        <begin position="135"/>
        <end position="370"/>
    </location>
</feature>
<dbReference type="InterPro" id="IPR036291">
    <property type="entry name" value="NAD(P)-bd_dom_sf"/>
</dbReference>
<dbReference type="GO" id="GO:0016491">
    <property type="term" value="F:oxidoreductase activity"/>
    <property type="evidence" value="ECO:0007669"/>
    <property type="project" value="UniProtKB-KW"/>
</dbReference>
<proteinExistence type="predicted"/>
<dbReference type="PANTHER" id="PTHR11133:SF22">
    <property type="entry name" value="ALPHA-AMINOADIPIC SEMIALDEHYDE SYNTHASE, MITOCHONDRIAL"/>
    <property type="match status" value="1"/>
</dbReference>